<reference evidence="1 2" key="1">
    <citation type="journal article" date="2023" name="Sci. Data">
        <title>Genome assembly of the Korean intertidal mud-creeper Batillaria attramentaria.</title>
        <authorList>
            <person name="Patra A.K."/>
            <person name="Ho P.T."/>
            <person name="Jun S."/>
            <person name="Lee S.J."/>
            <person name="Kim Y."/>
            <person name="Won Y.J."/>
        </authorList>
    </citation>
    <scope>NUCLEOTIDE SEQUENCE [LARGE SCALE GENOMIC DNA]</scope>
    <source>
        <strain evidence="1">Wonlab-2016</strain>
    </source>
</reference>
<evidence type="ECO:0000313" key="2">
    <source>
        <dbReference type="Proteomes" id="UP001519460"/>
    </source>
</evidence>
<organism evidence="1 2">
    <name type="scientific">Batillaria attramentaria</name>
    <dbReference type="NCBI Taxonomy" id="370345"/>
    <lineage>
        <taxon>Eukaryota</taxon>
        <taxon>Metazoa</taxon>
        <taxon>Spiralia</taxon>
        <taxon>Lophotrochozoa</taxon>
        <taxon>Mollusca</taxon>
        <taxon>Gastropoda</taxon>
        <taxon>Caenogastropoda</taxon>
        <taxon>Sorbeoconcha</taxon>
        <taxon>Cerithioidea</taxon>
        <taxon>Batillariidae</taxon>
        <taxon>Batillaria</taxon>
    </lineage>
</organism>
<dbReference type="EMBL" id="JACVVK020000302">
    <property type="protein sequence ID" value="KAK7479483.1"/>
    <property type="molecule type" value="Genomic_DNA"/>
</dbReference>
<gene>
    <name evidence="1" type="ORF">BaRGS_00029299</name>
</gene>
<proteinExistence type="predicted"/>
<dbReference type="AlphaFoldDB" id="A0ABD0JX84"/>
<protein>
    <submittedName>
        <fullName evidence="1">Uncharacterized protein</fullName>
    </submittedName>
</protein>
<accession>A0ABD0JX84</accession>
<dbReference type="Proteomes" id="UP001519460">
    <property type="component" value="Unassembled WGS sequence"/>
</dbReference>
<sequence>MAPQAYVWTPCATKNPLGLWVPPVRVVRGGDVITKKVTVSMVHNHGIIQVSTTLETKRANEFAIFSVNYALTGKVVGSIVVAPSRHWKSRQAIVLPPEVA</sequence>
<name>A0ABD0JX84_9CAEN</name>
<comment type="caution">
    <text evidence="1">The sequence shown here is derived from an EMBL/GenBank/DDBJ whole genome shotgun (WGS) entry which is preliminary data.</text>
</comment>
<keyword evidence="2" id="KW-1185">Reference proteome</keyword>
<evidence type="ECO:0000313" key="1">
    <source>
        <dbReference type="EMBL" id="KAK7479483.1"/>
    </source>
</evidence>